<evidence type="ECO:0000259" key="8">
    <source>
        <dbReference type="Pfam" id="PF02770"/>
    </source>
</evidence>
<evidence type="ECO:0000256" key="6">
    <source>
        <dbReference type="RuleBase" id="RU362125"/>
    </source>
</evidence>
<evidence type="ECO:0000313" key="10">
    <source>
        <dbReference type="EMBL" id="PCJ00422.1"/>
    </source>
</evidence>
<dbReference type="Pfam" id="PF00441">
    <property type="entry name" value="Acyl-CoA_dh_1"/>
    <property type="match status" value="1"/>
</dbReference>
<dbReference type="FunFam" id="2.40.110.10:FF:000011">
    <property type="entry name" value="Acyl-CoA dehydrogenase FadE34"/>
    <property type="match status" value="1"/>
</dbReference>
<dbReference type="GO" id="GO:0016627">
    <property type="term" value="F:oxidoreductase activity, acting on the CH-CH group of donors"/>
    <property type="evidence" value="ECO:0007669"/>
    <property type="project" value="InterPro"/>
</dbReference>
<dbReference type="GO" id="GO:0005886">
    <property type="term" value="C:plasma membrane"/>
    <property type="evidence" value="ECO:0007669"/>
    <property type="project" value="TreeGrafter"/>
</dbReference>
<comment type="cofactor">
    <cofactor evidence="1 6">
        <name>FAD</name>
        <dbReference type="ChEBI" id="CHEBI:57692"/>
    </cofactor>
</comment>
<dbReference type="InterPro" id="IPR006091">
    <property type="entry name" value="Acyl-CoA_Oxase/DH_mid-dom"/>
</dbReference>
<dbReference type="AlphaFoldDB" id="A0A2A4Z0C5"/>
<keyword evidence="5 6" id="KW-0560">Oxidoreductase</keyword>
<sequence length="399" mass="43505">MDSLLSTEDIDFRQEVRNFIKQTLPAGAKRNADLGRHATRDEVLNWQKALYAQGWAAPTWPKEFGGTGWPPLHQLLFNLECGLGAVPKVPAFGTKMVGPVIYSFGTSAQKDFYLPRILSAEDWWCQGFSEPNAGSDLASLQTRAERRGDHFVVNGQKTWTTKAHYANRMFCLVRTSDGSRPQQGISFFLIDMDTPGITVRPIISIDGSHTLNEVFLSDVEVPVENLVGEEGKGWSYAKFLLANERTDITAAGRSRRQMQRITALVASIKQVGGLLLSENAAFMSAFAEVEIALTAVELTELRLLSAQANGRDMGVGASVLKLKGTEIQQEVTRLLREAIGPVAASFGDNSISALATLDRSAAELSEGVMAEYLYGRASSIYGGSNEVQKNIIAKTLLGA</sequence>
<evidence type="ECO:0000259" key="9">
    <source>
        <dbReference type="Pfam" id="PF02771"/>
    </source>
</evidence>
<protein>
    <submittedName>
        <fullName evidence="10">Pimeloyl-CoA dehydrogenase large subunit</fullName>
    </submittedName>
</protein>
<dbReference type="Gene3D" id="1.10.540.10">
    <property type="entry name" value="Acyl-CoA dehydrogenase/oxidase, N-terminal domain"/>
    <property type="match status" value="1"/>
</dbReference>
<dbReference type="InterPro" id="IPR009100">
    <property type="entry name" value="AcylCoA_DH/oxidase_NM_dom_sf"/>
</dbReference>
<organism evidence="10">
    <name type="scientific">OCS116 cluster bacterium</name>
    <dbReference type="NCBI Taxonomy" id="2030921"/>
    <lineage>
        <taxon>Bacteria</taxon>
        <taxon>Pseudomonadati</taxon>
        <taxon>Pseudomonadota</taxon>
        <taxon>Alphaproteobacteria</taxon>
        <taxon>OCS116 cluster</taxon>
    </lineage>
</organism>
<evidence type="ECO:0000256" key="2">
    <source>
        <dbReference type="ARBA" id="ARBA00009347"/>
    </source>
</evidence>
<dbReference type="GO" id="GO:0050660">
    <property type="term" value="F:flavin adenine dinucleotide binding"/>
    <property type="evidence" value="ECO:0007669"/>
    <property type="project" value="InterPro"/>
</dbReference>
<feature type="domain" description="Acyl-CoA oxidase/dehydrogenase middle" evidence="8">
    <location>
        <begin position="125"/>
        <end position="216"/>
    </location>
</feature>
<evidence type="ECO:0000256" key="3">
    <source>
        <dbReference type="ARBA" id="ARBA00022630"/>
    </source>
</evidence>
<reference evidence="10" key="2">
    <citation type="journal article" date="2018" name="ISME J.">
        <title>A dynamic microbial community with high functional redundancy inhabits the cold, oxic subseafloor aquifer.</title>
        <authorList>
            <person name="Tully B.J."/>
            <person name="Wheat C.G."/>
            <person name="Glazer B.T."/>
            <person name="Huber J.A."/>
        </authorList>
    </citation>
    <scope>NUCLEOTIDE SEQUENCE</scope>
    <source>
        <strain evidence="10">NORP83</strain>
    </source>
</reference>
<evidence type="ECO:0000256" key="4">
    <source>
        <dbReference type="ARBA" id="ARBA00022827"/>
    </source>
</evidence>
<gene>
    <name evidence="10" type="ORF">COB13_10080</name>
</gene>
<dbReference type="Pfam" id="PF02770">
    <property type="entry name" value="Acyl-CoA_dh_M"/>
    <property type="match status" value="1"/>
</dbReference>
<dbReference type="Gene3D" id="2.40.110.10">
    <property type="entry name" value="Butyryl-CoA Dehydrogenase, subunit A, domain 2"/>
    <property type="match status" value="1"/>
</dbReference>
<dbReference type="SUPFAM" id="SSF56645">
    <property type="entry name" value="Acyl-CoA dehydrogenase NM domain-like"/>
    <property type="match status" value="1"/>
</dbReference>
<dbReference type="InterPro" id="IPR046373">
    <property type="entry name" value="Acyl-CoA_Oxase/DH_mid-dom_sf"/>
</dbReference>
<dbReference type="InterPro" id="IPR037069">
    <property type="entry name" value="AcylCoA_DH/ox_N_sf"/>
</dbReference>
<keyword evidence="4 6" id="KW-0274">FAD</keyword>
<proteinExistence type="inferred from homology"/>
<dbReference type="Gene3D" id="1.20.140.10">
    <property type="entry name" value="Butyryl-CoA Dehydrogenase, subunit A, domain 3"/>
    <property type="match status" value="1"/>
</dbReference>
<dbReference type="PANTHER" id="PTHR43292:SF3">
    <property type="entry name" value="ACYL-COA DEHYDROGENASE FADE29"/>
    <property type="match status" value="1"/>
</dbReference>
<evidence type="ECO:0000256" key="5">
    <source>
        <dbReference type="ARBA" id="ARBA00023002"/>
    </source>
</evidence>
<keyword evidence="3 6" id="KW-0285">Flavoprotein</keyword>
<feature type="domain" description="Acyl-CoA dehydrogenase/oxidase C-terminal" evidence="7">
    <location>
        <begin position="231"/>
        <end position="396"/>
    </location>
</feature>
<dbReference type="PANTHER" id="PTHR43292">
    <property type="entry name" value="ACYL-COA DEHYDROGENASE"/>
    <property type="match status" value="1"/>
</dbReference>
<evidence type="ECO:0000259" key="7">
    <source>
        <dbReference type="Pfam" id="PF00441"/>
    </source>
</evidence>
<comment type="caution">
    <text evidence="10">The sequence shown here is derived from an EMBL/GenBank/DDBJ whole genome shotgun (WGS) entry which is preliminary data.</text>
</comment>
<dbReference type="InterPro" id="IPR036250">
    <property type="entry name" value="AcylCo_DH-like_C"/>
</dbReference>
<dbReference type="InterPro" id="IPR013786">
    <property type="entry name" value="AcylCoA_DH/ox_N"/>
</dbReference>
<dbReference type="InterPro" id="IPR009075">
    <property type="entry name" value="AcylCo_DH/oxidase_C"/>
</dbReference>
<dbReference type="InterPro" id="IPR052161">
    <property type="entry name" value="Mycobact_Acyl-CoA_DH"/>
</dbReference>
<dbReference type="Pfam" id="PF02771">
    <property type="entry name" value="Acyl-CoA_dh_N"/>
    <property type="match status" value="1"/>
</dbReference>
<dbReference type="SUPFAM" id="SSF47203">
    <property type="entry name" value="Acyl-CoA dehydrogenase C-terminal domain-like"/>
    <property type="match status" value="1"/>
</dbReference>
<evidence type="ECO:0000256" key="1">
    <source>
        <dbReference type="ARBA" id="ARBA00001974"/>
    </source>
</evidence>
<reference key="1">
    <citation type="submission" date="2017-08" db="EMBL/GenBank/DDBJ databases">
        <title>A dynamic microbial community with high functional redundancy inhabits the cold, oxic subseafloor aquifer.</title>
        <authorList>
            <person name="Tully B.J."/>
            <person name="Wheat C.G."/>
            <person name="Glazer B.T."/>
            <person name="Huber J.A."/>
        </authorList>
    </citation>
    <scope>NUCLEOTIDE SEQUENCE [LARGE SCALE GENOMIC DNA]</scope>
</reference>
<accession>A0A2A4Z0C5</accession>
<dbReference type="EMBL" id="NVUS01000012">
    <property type="protein sequence ID" value="PCJ00422.1"/>
    <property type="molecule type" value="Genomic_DNA"/>
</dbReference>
<comment type="similarity">
    <text evidence="2 6">Belongs to the acyl-CoA dehydrogenase family.</text>
</comment>
<name>A0A2A4Z0C5_9PROT</name>
<feature type="domain" description="Acyl-CoA dehydrogenase/oxidase N-terminal" evidence="9">
    <location>
        <begin position="8"/>
        <end position="121"/>
    </location>
</feature>